<evidence type="ECO:0000313" key="3">
    <source>
        <dbReference type="Proteomes" id="UP001497516"/>
    </source>
</evidence>
<dbReference type="InterPro" id="IPR043502">
    <property type="entry name" value="DNA/RNA_pol_sf"/>
</dbReference>
<dbReference type="PANTHER" id="PTHR33116">
    <property type="entry name" value="REVERSE TRANSCRIPTASE ZINC-BINDING DOMAIN-CONTAINING PROTEIN-RELATED-RELATED"/>
    <property type="match status" value="1"/>
</dbReference>
<dbReference type="Proteomes" id="UP001497516">
    <property type="component" value="Chromosome 2"/>
</dbReference>
<dbReference type="Pfam" id="PF00078">
    <property type="entry name" value="RVT_1"/>
    <property type="match status" value="1"/>
</dbReference>
<dbReference type="PROSITE" id="PS50878">
    <property type="entry name" value="RT_POL"/>
    <property type="match status" value="1"/>
</dbReference>
<feature type="domain" description="Reverse transcriptase" evidence="1">
    <location>
        <begin position="1"/>
        <end position="129"/>
    </location>
</feature>
<dbReference type="EMBL" id="OZ034815">
    <property type="protein sequence ID" value="CAL1369363.1"/>
    <property type="molecule type" value="Genomic_DNA"/>
</dbReference>
<gene>
    <name evidence="2" type="ORF">LTRI10_LOCUS12013</name>
</gene>
<dbReference type="InterPro" id="IPR026960">
    <property type="entry name" value="RVT-Znf"/>
</dbReference>
<dbReference type="PANTHER" id="PTHR33116:SF70">
    <property type="entry name" value="NON-LTR RETROELEMENT REVERSE TRANSCRIPTASE-LIKE PROTEIN"/>
    <property type="match status" value="1"/>
</dbReference>
<keyword evidence="3" id="KW-1185">Reference proteome</keyword>
<proteinExistence type="predicted"/>
<evidence type="ECO:0000259" key="1">
    <source>
        <dbReference type="PROSITE" id="PS50878"/>
    </source>
</evidence>
<sequence>MHLLWNGELSAPITPTRGVRQGDPLSPYLFVLCMERLSHRIDQAIQDKLWKPLRLSKEGPMLSHLFFADDLILFAEAESAQIRIVKQCLDEFCHSSGKRVNYSKSMMFVSANIERRSARRLAHRAGIPLTVDLGRYLGVKAIHSRVTKARYQDLMLRIQRKLAPWKIKHLSLAARITVVKSISTSISIYPMQTELLPMSVCRSLDRINRSFIWGDTEDKKKLHLVGWPQLLKPKKNGGLGIRSTRQVNLAMLAKGGWRIVKEKEAMWVQLVESKYGRGCSNTELLIHVQGSSFTWSSFTKASHLIKEGCAWNIHKGNRTKFWSDIWMAQVPLQDQAVSQIPAEERDAMVADYVDEEGNWRTEKFDTLLPLEVQRQITAQAVDPLATEEDTLFWTLSSNGRFSTRSAYHMQHRFPSDDHQWWKTNWQLAVPERVRCFAWLLAQGWIISNELRGQRHLTQDTSCYRCVN</sequence>
<reference evidence="2 3" key="1">
    <citation type="submission" date="2024-04" db="EMBL/GenBank/DDBJ databases">
        <authorList>
            <person name="Fracassetti M."/>
        </authorList>
    </citation>
    <scope>NUCLEOTIDE SEQUENCE [LARGE SCALE GENOMIC DNA]</scope>
</reference>
<dbReference type="SUPFAM" id="SSF56672">
    <property type="entry name" value="DNA/RNA polymerases"/>
    <property type="match status" value="1"/>
</dbReference>
<organism evidence="2 3">
    <name type="scientific">Linum trigynum</name>
    <dbReference type="NCBI Taxonomy" id="586398"/>
    <lineage>
        <taxon>Eukaryota</taxon>
        <taxon>Viridiplantae</taxon>
        <taxon>Streptophyta</taxon>
        <taxon>Embryophyta</taxon>
        <taxon>Tracheophyta</taxon>
        <taxon>Spermatophyta</taxon>
        <taxon>Magnoliopsida</taxon>
        <taxon>eudicotyledons</taxon>
        <taxon>Gunneridae</taxon>
        <taxon>Pentapetalae</taxon>
        <taxon>rosids</taxon>
        <taxon>fabids</taxon>
        <taxon>Malpighiales</taxon>
        <taxon>Linaceae</taxon>
        <taxon>Linum</taxon>
    </lineage>
</organism>
<protein>
    <recommendedName>
        <fullName evidence="1">Reverse transcriptase domain-containing protein</fullName>
    </recommendedName>
</protein>
<dbReference type="InterPro" id="IPR000477">
    <property type="entry name" value="RT_dom"/>
</dbReference>
<dbReference type="AlphaFoldDB" id="A0AAV2D890"/>
<dbReference type="Pfam" id="PF13966">
    <property type="entry name" value="zf-RVT"/>
    <property type="match status" value="1"/>
</dbReference>
<evidence type="ECO:0000313" key="2">
    <source>
        <dbReference type="EMBL" id="CAL1369363.1"/>
    </source>
</evidence>
<accession>A0AAV2D890</accession>
<name>A0AAV2D890_9ROSI</name>